<evidence type="ECO:0000313" key="1">
    <source>
        <dbReference type="EMBL" id="RAL15308.1"/>
    </source>
</evidence>
<accession>A0A395I8E3</accession>
<dbReference type="GeneID" id="37194844"/>
<dbReference type="Proteomes" id="UP000248961">
    <property type="component" value="Unassembled WGS sequence"/>
</dbReference>
<dbReference type="EMBL" id="KZ824271">
    <property type="protein sequence ID" value="RAL15308.1"/>
    <property type="molecule type" value="Genomic_DNA"/>
</dbReference>
<gene>
    <name evidence="1" type="ORF">BO97DRAFT_207637</name>
</gene>
<proteinExistence type="predicted"/>
<organism evidence="1 2">
    <name type="scientific">Aspergillus homomorphus (strain CBS 101889)</name>
    <dbReference type="NCBI Taxonomy" id="1450537"/>
    <lineage>
        <taxon>Eukaryota</taxon>
        <taxon>Fungi</taxon>
        <taxon>Dikarya</taxon>
        <taxon>Ascomycota</taxon>
        <taxon>Pezizomycotina</taxon>
        <taxon>Eurotiomycetes</taxon>
        <taxon>Eurotiomycetidae</taxon>
        <taxon>Eurotiales</taxon>
        <taxon>Aspergillaceae</taxon>
        <taxon>Aspergillus</taxon>
        <taxon>Aspergillus subgen. Circumdati</taxon>
    </lineage>
</organism>
<name>A0A395I8E3_ASPHC</name>
<reference evidence="1 2" key="1">
    <citation type="submission" date="2018-02" db="EMBL/GenBank/DDBJ databases">
        <title>The genomes of Aspergillus section Nigri reveals drivers in fungal speciation.</title>
        <authorList>
            <consortium name="DOE Joint Genome Institute"/>
            <person name="Vesth T.C."/>
            <person name="Nybo J."/>
            <person name="Theobald S."/>
            <person name="Brandl J."/>
            <person name="Frisvad J.C."/>
            <person name="Nielsen K.F."/>
            <person name="Lyhne E.K."/>
            <person name="Kogle M.E."/>
            <person name="Kuo A."/>
            <person name="Riley R."/>
            <person name="Clum A."/>
            <person name="Nolan M."/>
            <person name="Lipzen A."/>
            <person name="Salamov A."/>
            <person name="Henrissat B."/>
            <person name="Wiebenga A."/>
            <person name="De vries R.P."/>
            <person name="Grigoriev I.V."/>
            <person name="Mortensen U.H."/>
            <person name="Andersen M.R."/>
            <person name="Baker S.E."/>
        </authorList>
    </citation>
    <scope>NUCLEOTIDE SEQUENCE [LARGE SCALE GENOMIC DNA]</scope>
    <source>
        <strain evidence="1 2">CBS 101889</strain>
    </source>
</reference>
<dbReference type="RefSeq" id="XP_025554462.1">
    <property type="nucleotide sequence ID" value="XM_025690555.1"/>
</dbReference>
<protein>
    <submittedName>
        <fullName evidence="1">Uncharacterized protein</fullName>
    </submittedName>
</protein>
<evidence type="ECO:0000313" key="2">
    <source>
        <dbReference type="Proteomes" id="UP000248961"/>
    </source>
</evidence>
<dbReference type="AlphaFoldDB" id="A0A395I8E3"/>
<dbReference type="VEuPathDB" id="FungiDB:BO97DRAFT_207637"/>
<dbReference type="OrthoDB" id="5332384at2759"/>
<sequence length="129" mass="14040">MPRSHPFLLFFCPSPFSQIVDSASSPSSSPSTIPITMRLHHASFLLSVSRAGVSFKKNVSDSPAIITDVTHTFYGFPDNDPPGSTIAYDCGRGDKASGTGTYDNPLTFATAQEPFDLCKVIYVPYPRKF</sequence>
<keyword evidence="2" id="KW-1185">Reference proteome</keyword>